<evidence type="ECO:0000313" key="2">
    <source>
        <dbReference type="EMBL" id="MBO1510743.1"/>
    </source>
</evidence>
<gene>
    <name evidence="2" type="ORF">I7822_03445</name>
</gene>
<keyword evidence="1" id="KW-0812">Transmembrane</keyword>
<dbReference type="Proteomes" id="UP000663981">
    <property type="component" value="Unassembled WGS sequence"/>
</dbReference>
<evidence type="ECO:0000313" key="3">
    <source>
        <dbReference type="Proteomes" id="UP000663981"/>
    </source>
</evidence>
<accession>A0ABS3MYF8</accession>
<proteinExistence type="predicted"/>
<dbReference type="RefSeq" id="WP_207975379.1">
    <property type="nucleotide sequence ID" value="NZ_JAGDEL010000002.1"/>
</dbReference>
<name>A0ABS3MYF8_9BACI</name>
<sequence>MSFTLIRNLFLGIVLVTIIETSFIASVTLETKNPPRFHNSIVSTIQSYSIRP</sequence>
<keyword evidence="1" id="KW-0472">Membrane</keyword>
<dbReference type="EMBL" id="JAGDEL010000002">
    <property type="protein sequence ID" value="MBO1510743.1"/>
    <property type="molecule type" value="Genomic_DNA"/>
</dbReference>
<evidence type="ECO:0000256" key="1">
    <source>
        <dbReference type="SAM" id="Phobius"/>
    </source>
</evidence>
<protein>
    <submittedName>
        <fullName evidence="2">Uncharacterized protein</fullName>
    </submittedName>
</protein>
<comment type="caution">
    <text evidence="2">The sequence shown here is derived from an EMBL/GenBank/DDBJ whole genome shotgun (WGS) entry which is preliminary data.</text>
</comment>
<reference evidence="2 3" key="1">
    <citation type="submission" date="2021-03" db="EMBL/GenBank/DDBJ databases">
        <title>Whole genome sequence of Metabacillus bambusae BG109.</title>
        <authorList>
            <person name="Jeong J.W."/>
        </authorList>
    </citation>
    <scope>NUCLEOTIDE SEQUENCE [LARGE SCALE GENOMIC DNA]</scope>
    <source>
        <strain evidence="2 3">BG109</strain>
    </source>
</reference>
<organism evidence="2 3">
    <name type="scientific">Metabacillus bambusae</name>
    <dbReference type="NCBI Taxonomy" id="2795218"/>
    <lineage>
        <taxon>Bacteria</taxon>
        <taxon>Bacillati</taxon>
        <taxon>Bacillota</taxon>
        <taxon>Bacilli</taxon>
        <taxon>Bacillales</taxon>
        <taxon>Bacillaceae</taxon>
        <taxon>Metabacillus</taxon>
    </lineage>
</organism>
<keyword evidence="3" id="KW-1185">Reference proteome</keyword>
<feature type="transmembrane region" description="Helical" evidence="1">
    <location>
        <begin position="6"/>
        <end position="29"/>
    </location>
</feature>
<keyword evidence="1" id="KW-1133">Transmembrane helix</keyword>